<comment type="caution">
    <text evidence="2">The sequence shown here is derived from an EMBL/GenBank/DDBJ whole genome shotgun (WGS) entry which is preliminary data.</text>
</comment>
<dbReference type="AlphaFoldDB" id="A0AAV7WIN8"/>
<protein>
    <submittedName>
        <fullName evidence="2">Uncharacterized protein</fullName>
    </submittedName>
</protein>
<gene>
    <name evidence="2" type="ORF">NDU88_001563</name>
</gene>
<accession>A0AAV7WIN8</accession>
<dbReference type="Proteomes" id="UP001066276">
    <property type="component" value="Chromosome 1_1"/>
</dbReference>
<organism evidence="2 3">
    <name type="scientific">Pleurodeles waltl</name>
    <name type="common">Iberian ribbed newt</name>
    <dbReference type="NCBI Taxonomy" id="8319"/>
    <lineage>
        <taxon>Eukaryota</taxon>
        <taxon>Metazoa</taxon>
        <taxon>Chordata</taxon>
        <taxon>Craniata</taxon>
        <taxon>Vertebrata</taxon>
        <taxon>Euteleostomi</taxon>
        <taxon>Amphibia</taxon>
        <taxon>Batrachia</taxon>
        <taxon>Caudata</taxon>
        <taxon>Salamandroidea</taxon>
        <taxon>Salamandridae</taxon>
        <taxon>Pleurodelinae</taxon>
        <taxon>Pleurodeles</taxon>
    </lineage>
</organism>
<keyword evidence="3" id="KW-1185">Reference proteome</keyword>
<sequence>MRRAVAAEPRGRGRHVGERTPQTDSRGEVAAEHARLGPLSPGALIGAGGPQETHWALEVQGPPRGQPRLLRFALWLRRGPQRSGRSAERHN</sequence>
<feature type="compositionally biased region" description="Basic and acidic residues" evidence="1">
    <location>
        <begin position="9"/>
        <end position="18"/>
    </location>
</feature>
<evidence type="ECO:0000256" key="1">
    <source>
        <dbReference type="SAM" id="MobiDB-lite"/>
    </source>
</evidence>
<name>A0AAV7WIN8_PLEWA</name>
<dbReference type="EMBL" id="JANPWB010000001">
    <property type="protein sequence ID" value="KAJ1213934.1"/>
    <property type="molecule type" value="Genomic_DNA"/>
</dbReference>
<feature type="region of interest" description="Disordered" evidence="1">
    <location>
        <begin position="1"/>
        <end position="28"/>
    </location>
</feature>
<evidence type="ECO:0000313" key="3">
    <source>
        <dbReference type="Proteomes" id="UP001066276"/>
    </source>
</evidence>
<evidence type="ECO:0000313" key="2">
    <source>
        <dbReference type="EMBL" id="KAJ1213934.1"/>
    </source>
</evidence>
<proteinExistence type="predicted"/>
<reference evidence="2" key="1">
    <citation type="journal article" date="2022" name="bioRxiv">
        <title>Sequencing and chromosome-scale assembly of the giantPleurodeles waltlgenome.</title>
        <authorList>
            <person name="Brown T."/>
            <person name="Elewa A."/>
            <person name="Iarovenko S."/>
            <person name="Subramanian E."/>
            <person name="Araus A.J."/>
            <person name="Petzold A."/>
            <person name="Susuki M."/>
            <person name="Suzuki K.-i.T."/>
            <person name="Hayashi T."/>
            <person name="Toyoda A."/>
            <person name="Oliveira C."/>
            <person name="Osipova E."/>
            <person name="Leigh N.D."/>
            <person name="Simon A."/>
            <person name="Yun M.H."/>
        </authorList>
    </citation>
    <scope>NUCLEOTIDE SEQUENCE</scope>
    <source>
        <strain evidence="2">20211129_DDA</strain>
        <tissue evidence="2">Liver</tissue>
    </source>
</reference>